<evidence type="ECO:0000313" key="2">
    <source>
        <dbReference type="EMBL" id="MDQ0395000.1"/>
    </source>
</evidence>
<name>A0ABU0FK65_9HYPH</name>
<dbReference type="PIRSF" id="PIRSF009264">
    <property type="entry name" value="TagBP_ald_AgaZ"/>
    <property type="match status" value="1"/>
</dbReference>
<evidence type="ECO:0000256" key="1">
    <source>
        <dbReference type="ARBA" id="ARBA00005007"/>
    </source>
</evidence>
<evidence type="ECO:0000313" key="3">
    <source>
        <dbReference type="Proteomes" id="UP001237448"/>
    </source>
</evidence>
<accession>A0ABU0FK65</accession>
<dbReference type="InterPro" id="IPR012062">
    <property type="entry name" value="GatZ/KbaZ-like"/>
</dbReference>
<keyword evidence="3" id="KW-1185">Reference proteome</keyword>
<organism evidence="2 3">
    <name type="scientific">Labrys monachus</name>
    <dbReference type="NCBI Taxonomy" id="217067"/>
    <lineage>
        <taxon>Bacteria</taxon>
        <taxon>Pseudomonadati</taxon>
        <taxon>Pseudomonadota</taxon>
        <taxon>Alphaproteobacteria</taxon>
        <taxon>Hyphomicrobiales</taxon>
        <taxon>Xanthobacteraceae</taxon>
        <taxon>Labrys</taxon>
    </lineage>
</organism>
<comment type="pathway">
    <text evidence="1">Carbohydrate metabolism.</text>
</comment>
<dbReference type="PANTHER" id="PTHR32502">
    <property type="entry name" value="N-ACETYLGALACTOSAMINE PERMEASE II COMPONENT-RELATED"/>
    <property type="match status" value="1"/>
</dbReference>
<dbReference type="Pfam" id="PF08013">
    <property type="entry name" value="GatZ_KbaZ-like"/>
    <property type="match status" value="1"/>
</dbReference>
<dbReference type="Gene3D" id="3.20.20.70">
    <property type="entry name" value="Aldolase class I"/>
    <property type="match status" value="1"/>
</dbReference>
<comment type="caution">
    <text evidence="2">The sequence shown here is derived from an EMBL/GenBank/DDBJ whole genome shotgun (WGS) entry which is preliminary data.</text>
</comment>
<dbReference type="InterPro" id="IPR050303">
    <property type="entry name" value="GatZ_KbaZ_carbometab"/>
</dbReference>
<dbReference type="SUPFAM" id="SSF51569">
    <property type="entry name" value="Aldolase"/>
    <property type="match status" value="1"/>
</dbReference>
<protein>
    <submittedName>
        <fullName evidence="2">D-tagatose-1,6-bisphosphate aldolase subunit GatZ/KbaZ</fullName>
    </submittedName>
</protein>
<sequence length="433" mass="46502">MTILQDLVDARRRGAPRGITSVCSAHPVVIETALAHGRDLGAPVLIEATCNQVNQDGGYTGMTPADFHRFVLDRAGACGFDSGRLVLGGDHLGPNPWRHLDAAQAMDKAEAMMTAFVAAGFAKIHLDASMGCRGEPEALDDETTARRAARLTRAAEKAAREAGLPPPVYIIGTEVPTPGGALHALDGLQPTSAAAARRTIATHREIFRLEGVEEALERVIGVVVQPGVEFGHEDVVVYEPEKARELVAVLDDEPSLVFEAHSTDYQPRDRLARLVADGFVILKVGPGLTFALREALYGLDLIAGELEPGYAERSLTKAMEALMLAEPGYWQRYYHGGPAEQRVLRHYSYSDRIRYYWPHPAAIRAVEALARTLAGRALPATLVHQFLPAADNAGNGRDAPLDMAACLALAVRRVLDDYASAAAPEAGRSEAAG</sequence>
<dbReference type="PANTHER" id="PTHR32502:SF2">
    <property type="entry name" value="D-TAGATOSE-1,6-BISPHOSPHATE ALDOLASE SUBUNIT KBAZ"/>
    <property type="match status" value="1"/>
</dbReference>
<gene>
    <name evidence="2" type="ORF">J3R73_004792</name>
</gene>
<dbReference type="Proteomes" id="UP001237448">
    <property type="component" value="Unassembled WGS sequence"/>
</dbReference>
<dbReference type="InterPro" id="IPR013785">
    <property type="entry name" value="Aldolase_TIM"/>
</dbReference>
<dbReference type="Gene3D" id="1.10.400.20">
    <property type="entry name" value="putative tagatose 6-phosphate kinase domain like"/>
    <property type="match status" value="1"/>
</dbReference>
<dbReference type="NCBIfam" id="TIGR02810">
    <property type="entry name" value="agaZ_gatZ"/>
    <property type="match status" value="1"/>
</dbReference>
<dbReference type="RefSeq" id="WP_307433116.1">
    <property type="nucleotide sequence ID" value="NZ_JAUSVK010000001.1"/>
</dbReference>
<dbReference type="EMBL" id="JAUSVK010000001">
    <property type="protein sequence ID" value="MDQ0395000.1"/>
    <property type="molecule type" value="Genomic_DNA"/>
</dbReference>
<reference evidence="2 3" key="1">
    <citation type="submission" date="2023-07" db="EMBL/GenBank/DDBJ databases">
        <title>Genomic Encyclopedia of Type Strains, Phase IV (KMG-IV): sequencing the most valuable type-strain genomes for metagenomic binning, comparative biology and taxonomic classification.</title>
        <authorList>
            <person name="Goeker M."/>
        </authorList>
    </citation>
    <scope>NUCLEOTIDE SEQUENCE [LARGE SCALE GENOMIC DNA]</scope>
    <source>
        <strain evidence="2 3">DSM 5896</strain>
    </source>
</reference>
<proteinExistence type="predicted"/>